<gene>
    <name evidence="1" type="ORF">Vadar_017820</name>
</gene>
<sequence>MVRAPCCEKMGLKKGPWTPEEDRILTNYINLYGHGNWRALPKQAGLLRCGKSCRLRWTNYLRPDIKRGNFSREEEDAIIQLHEMLGNRWSAIAARLPGRTDNEIKNVWHTHLKKRLNQNQASTLVTKPLKIQRDHGQENYVNPVTYPDTVKLESPQHSSSDISTVTTTTTTMEADDALDNYFPEVDENFWSDIFSDHNSGVISGFPAAAHVENIHGYNSSKPDGMDFWYHLFTTAGGLPVLPEF</sequence>
<reference evidence="1 2" key="1">
    <citation type="journal article" date="2021" name="Hortic Res">
        <title>High-quality reference genome and annotation aids understanding of berry development for evergreen blueberry (Vaccinium darrowii).</title>
        <authorList>
            <person name="Yu J."/>
            <person name="Hulse-Kemp A.M."/>
            <person name="Babiker E."/>
            <person name="Staton M."/>
        </authorList>
    </citation>
    <scope>NUCLEOTIDE SEQUENCE [LARGE SCALE GENOMIC DNA]</scope>
    <source>
        <strain evidence="2">cv. NJ 8807/NJ 8810</strain>
        <tissue evidence="1">Young leaf</tissue>
    </source>
</reference>
<keyword evidence="2" id="KW-1185">Reference proteome</keyword>
<organism evidence="1 2">
    <name type="scientific">Vaccinium darrowii</name>
    <dbReference type="NCBI Taxonomy" id="229202"/>
    <lineage>
        <taxon>Eukaryota</taxon>
        <taxon>Viridiplantae</taxon>
        <taxon>Streptophyta</taxon>
        <taxon>Embryophyta</taxon>
        <taxon>Tracheophyta</taxon>
        <taxon>Spermatophyta</taxon>
        <taxon>Magnoliopsida</taxon>
        <taxon>eudicotyledons</taxon>
        <taxon>Gunneridae</taxon>
        <taxon>Pentapetalae</taxon>
        <taxon>asterids</taxon>
        <taxon>Ericales</taxon>
        <taxon>Ericaceae</taxon>
        <taxon>Vaccinioideae</taxon>
        <taxon>Vaccinieae</taxon>
        <taxon>Vaccinium</taxon>
    </lineage>
</organism>
<dbReference type="EMBL" id="CM037162">
    <property type="protein sequence ID" value="KAH7863463.1"/>
    <property type="molecule type" value="Genomic_DNA"/>
</dbReference>
<evidence type="ECO:0000313" key="1">
    <source>
        <dbReference type="EMBL" id="KAH7863463.1"/>
    </source>
</evidence>
<protein>
    <submittedName>
        <fullName evidence="1">Uncharacterized protein</fullName>
    </submittedName>
</protein>
<dbReference type="Proteomes" id="UP000828048">
    <property type="component" value="Chromosome 12"/>
</dbReference>
<evidence type="ECO:0000313" key="2">
    <source>
        <dbReference type="Proteomes" id="UP000828048"/>
    </source>
</evidence>
<comment type="caution">
    <text evidence="1">The sequence shown here is derived from an EMBL/GenBank/DDBJ whole genome shotgun (WGS) entry which is preliminary data.</text>
</comment>
<name>A0ACB7ZDF0_9ERIC</name>
<proteinExistence type="predicted"/>
<accession>A0ACB7ZDF0</accession>